<gene>
    <name evidence="1" type="ORF">GS601_18440</name>
</gene>
<dbReference type="AlphaFoldDB" id="A0A8J7Z3C5"/>
<protein>
    <submittedName>
        <fullName evidence="1">Diheme cytochrome C</fullName>
    </submittedName>
</protein>
<sequence>MSPVSKNSRAHRPLMRRKRAPLWLIGIVLAWSLAVGLGLARAIAAEPAPQITTVDAIPPRHQAGQQLYLETCATCHIGIPPAVLPTQTWRELLRDPQHYGAELQPLVDPPRYLVWNYLKFASRQVAPEENVPYRIAQSKYFKILHPNIELPQKATLSSCIACHPGTNQFNFRSLSPPWKKAP</sequence>
<evidence type="ECO:0000313" key="2">
    <source>
        <dbReference type="Proteomes" id="UP000646053"/>
    </source>
</evidence>
<accession>A0A8J7Z3C5</accession>
<comment type="caution">
    <text evidence="1">The sequence shown here is derived from an EMBL/GenBank/DDBJ whole genome shotgun (WGS) entry which is preliminary data.</text>
</comment>
<organism evidence="1 2">
    <name type="scientific">Myxacorys almedinensis A</name>
    <dbReference type="NCBI Taxonomy" id="2690445"/>
    <lineage>
        <taxon>Bacteria</taxon>
        <taxon>Bacillati</taxon>
        <taxon>Cyanobacteriota</taxon>
        <taxon>Cyanophyceae</taxon>
        <taxon>Leptolyngbyales</taxon>
        <taxon>Leptolyngbyaceae</taxon>
        <taxon>Myxacorys</taxon>
        <taxon>Myxacorys almedinensis</taxon>
    </lineage>
</organism>
<dbReference type="Proteomes" id="UP000646053">
    <property type="component" value="Unassembled WGS sequence"/>
</dbReference>
<dbReference type="Pfam" id="PF09626">
    <property type="entry name" value="DHC"/>
    <property type="match status" value="1"/>
</dbReference>
<dbReference type="EMBL" id="WVIE01000027">
    <property type="protein sequence ID" value="NDJ19244.1"/>
    <property type="molecule type" value="Genomic_DNA"/>
</dbReference>
<dbReference type="InterPro" id="IPR018588">
    <property type="entry name" value="Dihaem_cytochrome-c"/>
</dbReference>
<dbReference type="InterPro" id="IPR036909">
    <property type="entry name" value="Cyt_c-like_dom_sf"/>
</dbReference>
<reference evidence="1" key="1">
    <citation type="submission" date="2019-12" db="EMBL/GenBank/DDBJ databases">
        <title>High-Quality draft genome sequences of three cyanobacteria isolated from the limestone walls of the Old Cathedral of Coimbra.</title>
        <authorList>
            <person name="Tiago I."/>
            <person name="Soares F."/>
            <person name="Portugal A."/>
        </authorList>
    </citation>
    <scope>NUCLEOTIDE SEQUENCE</scope>
    <source>
        <strain evidence="1">A</strain>
    </source>
</reference>
<proteinExistence type="predicted"/>
<dbReference type="GO" id="GO:0020037">
    <property type="term" value="F:heme binding"/>
    <property type="evidence" value="ECO:0007669"/>
    <property type="project" value="InterPro"/>
</dbReference>
<name>A0A8J7Z3C5_9CYAN</name>
<dbReference type="SUPFAM" id="SSF46626">
    <property type="entry name" value="Cytochrome c"/>
    <property type="match status" value="1"/>
</dbReference>
<dbReference type="RefSeq" id="WP_162424769.1">
    <property type="nucleotide sequence ID" value="NZ_WVIE01000027.1"/>
</dbReference>
<evidence type="ECO:0000313" key="1">
    <source>
        <dbReference type="EMBL" id="NDJ19244.1"/>
    </source>
</evidence>
<dbReference type="GO" id="GO:0009055">
    <property type="term" value="F:electron transfer activity"/>
    <property type="evidence" value="ECO:0007669"/>
    <property type="project" value="InterPro"/>
</dbReference>
<keyword evidence="2" id="KW-1185">Reference proteome</keyword>